<dbReference type="InterPro" id="IPR007197">
    <property type="entry name" value="rSAM"/>
</dbReference>
<dbReference type="OrthoDB" id="9782387at2"/>
<keyword evidence="5" id="KW-0411">Iron-sulfur</keyword>
<feature type="domain" description="Radical SAM core" evidence="6">
    <location>
        <begin position="16"/>
        <end position="225"/>
    </location>
</feature>
<evidence type="ECO:0000256" key="3">
    <source>
        <dbReference type="ARBA" id="ARBA00022723"/>
    </source>
</evidence>
<evidence type="ECO:0000256" key="4">
    <source>
        <dbReference type="ARBA" id="ARBA00023004"/>
    </source>
</evidence>
<dbReference type="InterPro" id="IPR058240">
    <property type="entry name" value="rSAM_sf"/>
</dbReference>
<dbReference type="CDD" id="cd01335">
    <property type="entry name" value="Radical_SAM"/>
    <property type="match status" value="1"/>
</dbReference>
<evidence type="ECO:0000256" key="1">
    <source>
        <dbReference type="ARBA" id="ARBA00001966"/>
    </source>
</evidence>
<organism evidence="7 8">
    <name type="scientific">Flavobacterium enshiense DK69</name>
    <dbReference type="NCBI Taxonomy" id="1107311"/>
    <lineage>
        <taxon>Bacteria</taxon>
        <taxon>Pseudomonadati</taxon>
        <taxon>Bacteroidota</taxon>
        <taxon>Flavobacteriia</taxon>
        <taxon>Flavobacteriales</taxon>
        <taxon>Flavobacteriaceae</taxon>
        <taxon>Flavobacterium</taxon>
    </lineage>
</organism>
<evidence type="ECO:0000313" key="8">
    <source>
        <dbReference type="Proteomes" id="UP000030149"/>
    </source>
</evidence>
<gene>
    <name evidence="7" type="ORF">Q767_05650</name>
</gene>
<evidence type="ECO:0000256" key="2">
    <source>
        <dbReference type="ARBA" id="ARBA00022691"/>
    </source>
</evidence>
<reference evidence="7 8" key="2">
    <citation type="journal article" date="2015" name="Stand. Genomic Sci.">
        <title>High quality draft genomic sequence of Flavobacterium enshiense DK69(T) and comparison among Flavobacterium genomes.</title>
        <authorList>
            <person name="Zeng Z."/>
            <person name="Chen C."/>
            <person name="Du H."/>
            <person name="Wang G."/>
            <person name="Li M."/>
        </authorList>
    </citation>
    <scope>NUCLEOTIDE SEQUENCE [LARGE SCALE GENOMIC DNA]</scope>
    <source>
        <strain evidence="7 8">DK69</strain>
    </source>
</reference>
<comment type="cofactor">
    <cofactor evidence="1">
        <name>[4Fe-4S] cluster</name>
        <dbReference type="ChEBI" id="CHEBI:49883"/>
    </cofactor>
</comment>
<reference evidence="8" key="1">
    <citation type="submission" date="2013-09" db="EMBL/GenBank/DDBJ databases">
        <authorList>
            <person name="Zeng Z."/>
            <person name="Chen C."/>
        </authorList>
    </citation>
    <scope>NUCLEOTIDE SEQUENCE [LARGE SCALE GENOMIC DNA]</scope>
    <source>
        <strain evidence="8">DK69</strain>
    </source>
</reference>
<evidence type="ECO:0000259" key="6">
    <source>
        <dbReference type="PROSITE" id="PS51918"/>
    </source>
</evidence>
<proteinExistence type="predicted"/>
<sequence>MLSKPISDITPFTLLDYPGKSACIFWYAGCNMRCSYCYNPEIVLGKGRVLFSEAISFLDTRRGLLDAVVLSGGECLIHKNIQEQIKAIKKMGYLIKIDTNGSNPGILSQLLEEGLIDYVALDFKALDDKYEMITKSDLFSPFEQSLQLLLNSKVTFEVRTTCHSDLLASSDLNKMIHYLDSKGYEGNFYIQGFRNDKETLGKLSSSQAINPSELFSLPNIQFVIR</sequence>
<dbReference type="Pfam" id="PF04055">
    <property type="entry name" value="Radical_SAM"/>
    <property type="match status" value="1"/>
</dbReference>
<comment type="caution">
    <text evidence="7">The sequence shown here is derived from an EMBL/GenBank/DDBJ whole genome shotgun (WGS) entry which is preliminary data.</text>
</comment>
<dbReference type="PROSITE" id="PS51918">
    <property type="entry name" value="RADICAL_SAM"/>
    <property type="match status" value="1"/>
</dbReference>
<dbReference type="PATRIC" id="fig|1107311.3.peg.1511"/>
<accession>V6SAA3</accession>
<dbReference type="eggNOG" id="COG1180">
    <property type="taxonomic scope" value="Bacteria"/>
</dbReference>
<protein>
    <submittedName>
        <fullName evidence="7">Radical SAM protein</fullName>
    </submittedName>
</protein>
<dbReference type="SFLD" id="SFLDG01094">
    <property type="entry name" value="Uncharacterised_Radical_SAM_Su"/>
    <property type="match status" value="1"/>
</dbReference>
<keyword evidence="4" id="KW-0408">Iron</keyword>
<dbReference type="InterPro" id="IPR012840">
    <property type="entry name" value="NrdG2"/>
</dbReference>
<dbReference type="NCBIfam" id="TIGR02495">
    <property type="entry name" value="NrdG2"/>
    <property type="match status" value="1"/>
</dbReference>
<dbReference type="SFLD" id="SFLDS00029">
    <property type="entry name" value="Radical_SAM"/>
    <property type="match status" value="1"/>
</dbReference>
<dbReference type="RefSeq" id="WP_023573538.1">
    <property type="nucleotide sequence ID" value="NZ_AVCS01000009.1"/>
</dbReference>
<dbReference type="EMBL" id="JRLZ01000004">
    <property type="protein sequence ID" value="KGO96392.1"/>
    <property type="molecule type" value="Genomic_DNA"/>
</dbReference>
<keyword evidence="3" id="KW-0479">Metal-binding</keyword>
<dbReference type="PANTHER" id="PTHR11228">
    <property type="entry name" value="RADICAL SAM DOMAIN PROTEIN"/>
    <property type="match status" value="1"/>
</dbReference>
<name>V6SAA3_9FLAO</name>
<dbReference type="STRING" id="1107311.Q767_05650"/>
<evidence type="ECO:0000256" key="5">
    <source>
        <dbReference type="ARBA" id="ARBA00023014"/>
    </source>
</evidence>
<dbReference type="Proteomes" id="UP000030149">
    <property type="component" value="Unassembled WGS sequence"/>
</dbReference>
<dbReference type="SUPFAM" id="SSF102114">
    <property type="entry name" value="Radical SAM enzymes"/>
    <property type="match status" value="1"/>
</dbReference>
<dbReference type="PANTHER" id="PTHR11228:SF27">
    <property type="entry name" value="GLYCYL-RADICAL ENZYME ACTIVATING ENZYME MJ1227-RELATED"/>
    <property type="match status" value="1"/>
</dbReference>
<dbReference type="AlphaFoldDB" id="V6SAA3"/>
<evidence type="ECO:0000313" key="7">
    <source>
        <dbReference type="EMBL" id="KGO96392.1"/>
    </source>
</evidence>
<dbReference type="Gene3D" id="3.20.20.70">
    <property type="entry name" value="Aldolase class I"/>
    <property type="match status" value="1"/>
</dbReference>
<dbReference type="InterPro" id="IPR013785">
    <property type="entry name" value="Aldolase_TIM"/>
</dbReference>
<dbReference type="GO" id="GO:0003824">
    <property type="term" value="F:catalytic activity"/>
    <property type="evidence" value="ECO:0007669"/>
    <property type="project" value="InterPro"/>
</dbReference>
<dbReference type="GO" id="GO:0046872">
    <property type="term" value="F:metal ion binding"/>
    <property type="evidence" value="ECO:0007669"/>
    <property type="project" value="UniProtKB-KW"/>
</dbReference>
<keyword evidence="8" id="KW-1185">Reference proteome</keyword>
<dbReference type="InterPro" id="IPR050377">
    <property type="entry name" value="Radical_SAM_PqqE_MftC-like"/>
</dbReference>
<dbReference type="SFLD" id="SFLDG01067">
    <property type="entry name" value="SPASM/twitch_domain_containing"/>
    <property type="match status" value="1"/>
</dbReference>
<keyword evidence="2" id="KW-0949">S-adenosyl-L-methionine</keyword>
<dbReference type="GO" id="GO:0051536">
    <property type="term" value="F:iron-sulfur cluster binding"/>
    <property type="evidence" value="ECO:0007669"/>
    <property type="project" value="UniProtKB-KW"/>
</dbReference>